<evidence type="ECO:0000313" key="6">
    <source>
        <dbReference type="Proteomes" id="UP001497457"/>
    </source>
</evidence>
<dbReference type="Gene3D" id="3.40.50.720">
    <property type="entry name" value="NAD(P)-binding Rossmann-like Domain"/>
    <property type="match status" value="1"/>
</dbReference>
<dbReference type="PANTHER" id="PTHR43180">
    <property type="entry name" value="3-OXOACYL-(ACYL-CARRIER-PROTEIN) REDUCTASE (AFU_ORTHOLOGUE AFUA_6G11210)"/>
    <property type="match status" value="1"/>
</dbReference>
<evidence type="ECO:0000313" key="3">
    <source>
        <dbReference type="EMBL" id="CAL4998528.1"/>
    </source>
</evidence>
<dbReference type="GO" id="GO:0016491">
    <property type="term" value="F:oxidoreductase activity"/>
    <property type="evidence" value="ECO:0007669"/>
    <property type="project" value="UniProtKB-KW"/>
</dbReference>
<keyword evidence="6" id="KW-1185">Reference proteome</keyword>
<dbReference type="Proteomes" id="UP001497457">
    <property type="component" value="Chromosome 26rd"/>
</dbReference>
<dbReference type="AlphaFoldDB" id="A0ABC9BJG3"/>
<dbReference type="InterPro" id="IPR002347">
    <property type="entry name" value="SDR_fam"/>
</dbReference>
<evidence type="ECO:0000313" key="4">
    <source>
        <dbReference type="EMBL" id="CAL5002335.1"/>
    </source>
</evidence>
<dbReference type="EMBL" id="OZ075136">
    <property type="protein sequence ID" value="CAL5002335.1"/>
    <property type="molecule type" value="Genomic_DNA"/>
</dbReference>
<keyword evidence="2" id="KW-0560">Oxidoreductase</keyword>
<organism evidence="4 6">
    <name type="scientific">Urochloa decumbens</name>
    <dbReference type="NCBI Taxonomy" id="240449"/>
    <lineage>
        <taxon>Eukaryota</taxon>
        <taxon>Viridiplantae</taxon>
        <taxon>Streptophyta</taxon>
        <taxon>Embryophyta</taxon>
        <taxon>Tracheophyta</taxon>
        <taxon>Spermatophyta</taxon>
        <taxon>Magnoliopsida</taxon>
        <taxon>Liliopsida</taxon>
        <taxon>Poales</taxon>
        <taxon>Poaceae</taxon>
        <taxon>PACMAD clade</taxon>
        <taxon>Panicoideae</taxon>
        <taxon>Panicodae</taxon>
        <taxon>Paniceae</taxon>
        <taxon>Melinidinae</taxon>
        <taxon>Urochloa</taxon>
    </lineage>
</organism>
<name>A0ABC9BJG3_9POAL</name>
<dbReference type="PROSITE" id="PS00061">
    <property type="entry name" value="ADH_SHORT"/>
    <property type="match status" value="1"/>
</dbReference>
<gene>
    <name evidence="3" type="ORF">URODEC1_LOCUS63872</name>
    <name evidence="4" type="ORF">URODEC1_LOCUS65900</name>
    <name evidence="5" type="ORF">URODEC1_LOCUS65901</name>
</gene>
<dbReference type="Pfam" id="PF13561">
    <property type="entry name" value="adh_short_C2"/>
    <property type="match status" value="1"/>
</dbReference>
<evidence type="ECO:0000256" key="1">
    <source>
        <dbReference type="ARBA" id="ARBA00006484"/>
    </source>
</evidence>
<evidence type="ECO:0000313" key="5">
    <source>
        <dbReference type="EMBL" id="CAL5002336.1"/>
    </source>
</evidence>
<reference evidence="6" key="1">
    <citation type="submission" date="2024-06" db="EMBL/GenBank/DDBJ databases">
        <authorList>
            <person name="Ryan C."/>
        </authorList>
    </citation>
    <scope>NUCLEOTIDE SEQUENCE [LARGE SCALE GENOMIC DNA]</scope>
</reference>
<dbReference type="EMBL" id="OZ075136">
    <property type="protein sequence ID" value="CAL5002336.1"/>
    <property type="molecule type" value="Genomic_DNA"/>
</dbReference>
<protein>
    <submittedName>
        <fullName evidence="4">Uncharacterized protein</fullName>
    </submittedName>
</protein>
<comment type="similarity">
    <text evidence="1">Belongs to the short-chain dehydrogenases/reductases (SDR) family.</text>
</comment>
<dbReference type="PRINTS" id="PR00080">
    <property type="entry name" value="SDRFAMILY"/>
</dbReference>
<reference evidence="4 6" key="2">
    <citation type="submission" date="2024-10" db="EMBL/GenBank/DDBJ databases">
        <authorList>
            <person name="Ryan C."/>
        </authorList>
    </citation>
    <scope>NUCLEOTIDE SEQUENCE [LARGE SCALE GENOMIC DNA]</scope>
</reference>
<dbReference type="InterPro" id="IPR020904">
    <property type="entry name" value="Sc_DH/Rdtase_CS"/>
</dbReference>
<sequence>MFIRALQVALREKSSKIIGPGSPGFVVNAFSSVPSSQSHQRLAGKVAVITGGASGIGKATAAEFVQNGAKVIIADVQDDLGHAVAAELGPDAACYTRCDVTDEAQVAAAVDLAVSRHGKLDVMFNNAGISGNPKLPPLAAVDLAGGFDRVIATNARGVLAGLKHAARVMVPRGSGSIICTASVAGVVGGLADPAYSASKAAVLGMVRAVAAELGRSGVRVNAISPGAVPTPLLMRSFALRFPGKSAGEIRRVAAEGFNPMVAGTAALEAEDIAWAALYLTSDEAKYVNGHNLVVDGGLSVTINAK</sequence>
<evidence type="ECO:0000256" key="2">
    <source>
        <dbReference type="ARBA" id="ARBA00023002"/>
    </source>
</evidence>
<dbReference type="FunFam" id="3.40.50.720:FF:000084">
    <property type="entry name" value="Short-chain dehydrogenase reductase"/>
    <property type="match status" value="1"/>
</dbReference>
<dbReference type="InterPro" id="IPR036291">
    <property type="entry name" value="NAD(P)-bd_dom_sf"/>
</dbReference>
<proteinExistence type="inferred from homology"/>
<accession>A0ABC9BJG3</accession>
<dbReference type="EMBL" id="OZ075135">
    <property type="protein sequence ID" value="CAL4998528.1"/>
    <property type="molecule type" value="Genomic_DNA"/>
</dbReference>
<dbReference type="PANTHER" id="PTHR43180:SF96">
    <property type="entry name" value="SEX DETERMINATION PROTEIN TASSELSEED 2"/>
    <property type="match status" value="1"/>
</dbReference>
<dbReference type="Proteomes" id="UP001497457">
    <property type="component" value="Chromosome 25rd"/>
</dbReference>
<dbReference type="SUPFAM" id="SSF51735">
    <property type="entry name" value="NAD(P)-binding Rossmann-fold domains"/>
    <property type="match status" value="1"/>
</dbReference>
<dbReference type="PRINTS" id="PR00081">
    <property type="entry name" value="GDHRDH"/>
</dbReference>